<evidence type="ECO:0000313" key="5">
    <source>
        <dbReference type="Proteomes" id="UP000682416"/>
    </source>
</evidence>
<dbReference type="AlphaFoldDB" id="A0A975QM09"/>
<dbReference type="InterPro" id="IPR002347">
    <property type="entry name" value="SDR_fam"/>
</dbReference>
<dbReference type="FunFam" id="3.40.50.720:FF:000084">
    <property type="entry name" value="Short-chain dehydrogenase reductase"/>
    <property type="match status" value="1"/>
</dbReference>
<dbReference type="PANTHER" id="PTHR43639:SF1">
    <property type="entry name" value="SHORT-CHAIN DEHYDROGENASE_REDUCTASE FAMILY PROTEIN"/>
    <property type="match status" value="1"/>
</dbReference>
<dbReference type="EMBL" id="CP074402">
    <property type="protein sequence ID" value="QVJ02810.1"/>
    <property type="molecule type" value="Genomic_DNA"/>
</dbReference>
<dbReference type="KEGG" id="nec:KGD82_11455"/>
<dbReference type="InterPro" id="IPR020904">
    <property type="entry name" value="Sc_DH/Rdtase_CS"/>
</dbReference>
<proteinExistence type="inferred from homology"/>
<dbReference type="PROSITE" id="PS00061">
    <property type="entry name" value="ADH_SHORT"/>
    <property type="match status" value="1"/>
</dbReference>
<dbReference type="PRINTS" id="PR00080">
    <property type="entry name" value="SDRFAMILY"/>
</dbReference>
<feature type="domain" description="Ketoreductase" evidence="3">
    <location>
        <begin position="5"/>
        <end position="195"/>
    </location>
</feature>
<dbReference type="GO" id="GO:0016491">
    <property type="term" value="F:oxidoreductase activity"/>
    <property type="evidence" value="ECO:0007669"/>
    <property type="project" value="UniProtKB-KW"/>
</dbReference>
<accession>A0A975QM09</accession>
<protein>
    <submittedName>
        <fullName evidence="4">SDR family oxidoreductase</fullName>
    </submittedName>
</protein>
<organism evidence="4 5">
    <name type="scientific">Nocardiopsis eucommiae</name>
    <dbReference type="NCBI Taxonomy" id="2831970"/>
    <lineage>
        <taxon>Bacteria</taxon>
        <taxon>Bacillati</taxon>
        <taxon>Actinomycetota</taxon>
        <taxon>Actinomycetes</taxon>
        <taxon>Streptosporangiales</taxon>
        <taxon>Nocardiopsidaceae</taxon>
        <taxon>Nocardiopsis</taxon>
    </lineage>
</organism>
<dbReference type="InterPro" id="IPR057326">
    <property type="entry name" value="KR_dom"/>
</dbReference>
<dbReference type="Pfam" id="PF13561">
    <property type="entry name" value="adh_short_C2"/>
    <property type="match status" value="1"/>
</dbReference>
<dbReference type="Proteomes" id="UP000682416">
    <property type="component" value="Chromosome"/>
</dbReference>
<keyword evidence="2" id="KW-0560">Oxidoreductase</keyword>
<comment type="similarity">
    <text evidence="1">Belongs to the short-chain dehydrogenases/reductases (SDR) family.</text>
</comment>
<evidence type="ECO:0000256" key="1">
    <source>
        <dbReference type="ARBA" id="ARBA00006484"/>
    </source>
</evidence>
<gene>
    <name evidence="4" type="ORF">KGD82_11455</name>
</gene>
<keyword evidence="5" id="KW-1185">Reference proteome</keyword>
<reference evidence="4" key="1">
    <citation type="submission" date="2021-05" db="EMBL/GenBank/DDBJ databases">
        <authorList>
            <person name="Kaiqin L."/>
            <person name="Jian G."/>
        </authorList>
    </citation>
    <scope>NUCLEOTIDE SEQUENCE</scope>
    <source>
        <strain evidence="4">HDS5</strain>
    </source>
</reference>
<dbReference type="PRINTS" id="PR00081">
    <property type="entry name" value="GDHRDH"/>
</dbReference>
<sequence>MVENRTALVTGANRGLGRSTALALAARGVDVVVTHRGDAEGAEETARQVRAAGAASAVLRLDISDVSSFTDFVDQLGGLLEHWGGASGLDVVVNNAGVGVFGPLEAVTLDDFHTVFDTNVRGTFFLIQSLVPLLAQGASIINVSSSLTRHTSPATSVYSASKAAVEALSRTLAAELGTRGIRVNSIAPGPTATDFNGGAMRDDAQMRQGLAEQTALGRVGEPEEIGDAIATLASDGLRWATAQRLEVSGGVFL</sequence>
<evidence type="ECO:0000256" key="2">
    <source>
        <dbReference type="ARBA" id="ARBA00023002"/>
    </source>
</evidence>
<dbReference type="InterPro" id="IPR036291">
    <property type="entry name" value="NAD(P)-bd_dom_sf"/>
</dbReference>
<dbReference type="SMART" id="SM00822">
    <property type="entry name" value="PKS_KR"/>
    <property type="match status" value="1"/>
</dbReference>
<evidence type="ECO:0000259" key="3">
    <source>
        <dbReference type="SMART" id="SM00822"/>
    </source>
</evidence>
<dbReference type="SUPFAM" id="SSF51735">
    <property type="entry name" value="NAD(P)-binding Rossmann-fold domains"/>
    <property type="match status" value="1"/>
</dbReference>
<evidence type="ECO:0000313" key="4">
    <source>
        <dbReference type="EMBL" id="QVJ02810.1"/>
    </source>
</evidence>
<name>A0A975QM09_9ACTN</name>
<dbReference type="Gene3D" id="3.40.50.720">
    <property type="entry name" value="NAD(P)-binding Rossmann-like Domain"/>
    <property type="match status" value="1"/>
</dbReference>
<dbReference type="PANTHER" id="PTHR43639">
    <property type="entry name" value="OXIDOREDUCTASE, SHORT-CHAIN DEHYDROGENASE/REDUCTASE FAMILY (AFU_ORTHOLOGUE AFUA_5G02870)"/>
    <property type="match status" value="1"/>
</dbReference>